<name>A0A3P7JGF3_STRVU</name>
<accession>A0A3P7JGF3</accession>
<evidence type="ECO:0008006" key="3">
    <source>
        <dbReference type="Google" id="ProtNLM"/>
    </source>
</evidence>
<dbReference type="InterPro" id="IPR013320">
    <property type="entry name" value="ConA-like_dom_sf"/>
</dbReference>
<reference evidence="1 2" key="1">
    <citation type="submission" date="2018-11" db="EMBL/GenBank/DDBJ databases">
        <authorList>
            <consortium name="Pathogen Informatics"/>
        </authorList>
    </citation>
    <scope>NUCLEOTIDE SEQUENCE [LARGE SCALE GENOMIC DNA]</scope>
</reference>
<dbReference type="Proteomes" id="UP000270094">
    <property type="component" value="Unassembled WGS sequence"/>
</dbReference>
<organism evidence="1 2">
    <name type="scientific">Strongylus vulgaris</name>
    <name type="common">Blood worm</name>
    <dbReference type="NCBI Taxonomy" id="40348"/>
    <lineage>
        <taxon>Eukaryota</taxon>
        <taxon>Metazoa</taxon>
        <taxon>Ecdysozoa</taxon>
        <taxon>Nematoda</taxon>
        <taxon>Chromadorea</taxon>
        <taxon>Rhabditida</taxon>
        <taxon>Rhabditina</taxon>
        <taxon>Rhabditomorpha</taxon>
        <taxon>Strongyloidea</taxon>
        <taxon>Strongylidae</taxon>
        <taxon>Strongylus</taxon>
    </lineage>
</organism>
<sequence length="154" mass="17580">MQASLLGQYRHDIGAASARRKWRLQRNPKAEYLLSGPMAGIRHILPVEWEQQTSATIIASPLSCKQKVLAEDACLFRTRVMVNLNPSPTWTWEFAFRTHRSDQVLFSLQTINSEGIQIRLDRDFFLRVDSGKPIPICQLSDGRWHTMSILSEAG</sequence>
<dbReference type="AlphaFoldDB" id="A0A3P7JGF3"/>
<evidence type="ECO:0000313" key="1">
    <source>
        <dbReference type="EMBL" id="VDM84771.1"/>
    </source>
</evidence>
<feature type="non-terminal residue" evidence="1">
    <location>
        <position position="154"/>
    </location>
</feature>
<proteinExistence type="predicted"/>
<dbReference type="SUPFAM" id="SSF49899">
    <property type="entry name" value="Concanavalin A-like lectins/glucanases"/>
    <property type="match status" value="1"/>
</dbReference>
<gene>
    <name evidence="1" type="ORF">SVUK_LOCUS19769</name>
</gene>
<dbReference type="OrthoDB" id="5842451at2759"/>
<keyword evidence="2" id="KW-1185">Reference proteome</keyword>
<protein>
    <recommendedName>
        <fullName evidence="3">Laminin G domain-containing protein</fullName>
    </recommendedName>
</protein>
<dbReference type="EMBL" id="UYYB01133083">
    <property type="protein sequence ID" value="VDM84771.1"/>
    <property type="molecule type" value="Genomic_DNA"/>
</dbReference>
<evidence type="ECO:0000313" key="2">
    <source>
        <dbReference type="Proteomes" id="UP000270094"/>
    </source>
</evidence>